<sequence length="202" mass="23032">MFGMNHARLDKAVKSLLHEQKMWNNLIDCIFGMSNLEKKQAIINCMDDEAGKQGGKMNINIQHLDRKHHRVALTDFCDACNASKVKLRRMTLREECAIDFIKDVTLPSLKFLIFLEMNINEDHFVSIISSLTNRNCPGILQFVQCSVPDELKGEAKQTVESALMGLKMKIYNCKTISPLTMSVPKFNPKKGKWGNELFPKDL</sequence>
<comment type="caution">
    <text evidence="1">The sequence shown here is derived from an EMBL/GenBank/DDBJ whole genome shotgun (WGS) entry which is preliminary data.</text>
</comment>
<evidence type="ECO:0000313" key="1">
    <source>
        <dbReference type="EMBL" id="PIK60321.1"/>
    </source>
</evidence>
<name>A0A2G8LJA5_STIJA</name>
<dbReference type="AlphaFoldDB" id="A0A2G8LJA5"/>
<gene>
    <name evidence="1" type="ORF">BSL78_02752</name>
</gene>
<reference evidence="1 2" key="1">
    <citation type="journal article" date="2017" name="PLoS Biol.">
        <title>The sea cucumber genome provides insights into morphological evolution and visceral regeneration.</title>
        <authorList>
            <person name="Zhang X."/>
            <person name="Sun L."/>
            <person name="Yuan J."/>
            <person name="Sun Y."/>
            <person name="Gao Y."/>
            <person name="Zhang L."/>
            <person name="Li S."/>
            <person name="Dai H."/>
            <person name="Hamel J.F."/>
            <person name="Liu C."/>
            <person name="Yu Y."/>
            <person name="Liu S."/>
            <person name="Lin W."/>
            <person name="Guo K."/>
            <person name="Jin S."/>
            <person name="Xu P."/>
            <person name="Storey K.B."/>
            <person name="Huan P."/>
            <person name="Zhang T."/>
            <person name="Zhou Y."/>
            <person name="Zhang J."/>
            <person name="Lin C."/>
            <person name="Li X."/>
            <person name="Xing L."/>
            <person name="Huo D."/>
            <person name="Sun M."/>
            <person name="Wang L."/>
            <person name="Mercier A."/>
            <person name="Li F."/>
            <person name="Yang H."/>
            <person name="Xiang J."/>
        </authorList>
    </citation>
    <scope>NUCLEOTIDE SEQUENCE [LARGE SCALE GENOMIC DNA]</scope>
    <source>
        <strain evidence="1">Shaxun</strain>
        <tissue evidence="1">Muscle</tissue>
    </source>
</reference>
<keyword evidence="2" id="KW-1185">Reference proteome</keyword>
<protein>
    <submittedName>
        <fullName evidence="1">Uncharacterized protein</fullName>
    </submittedName>
</protein>
<dbReference type="EMBL" id="MRZV01000060">
    <property type="protein sequence ID" value="PIK60321.1"/>
    <property type="molecule type" value="Genomic_DNA"/>
</dbReference>
<proteinExistence type="predicted"/>
<dbReference type="Proteomes" id="UP000230750">
    <property type="component" value="Unassembled WGS sequence"/>
</dbReference>
<evidence type="ECO:0000313" key="2">
    <source>
        <dbReference type="Proteomes" id="UP000230750"/>
    </source>
</evidence>
<accession>A0A2G8LJA5</accession>
<organism evidence="1 2">
    <name type="scientific">Stichopus japonicus</name>
    <name type="common">Sea cucumber</name>
    <dbReference type="NCBI Taxonomy" id="307972"/>
    <lineage>
        <taxon>Eukaryota</taxon>
        <taxon>Metazoa</taxon>
        <taxon>Echinodermata</taxon>
        <taxon>Eleutherozoa</taxon>
        <taxon>Echinozoa</taxon>
        <taxon>Holothuroidea</taxon>
        <taxon>Aspidochirotacea</taxon>
        <taxon>Aspidochirotida</taxon>
        <taxon>Stichopodidae</taxon>
        <taxon>Apostichopus</taxon>
    </lineage>
</organism>